<evidence type="ECO:0000313" key="5">
    <source>
        <dbReference type="Proteomes" id="UP001589836"/>
    </source>
</evidence>
<evidence type="ECO:0000256" key="2">
    <source>
        <dbReference type="ARBA" id="ARBA00022679"/>
    </source>
</evidence>
<dbReference type="GO" id="GO:0032259">
    <property type="term" value="P:methylation"/>
    <property type="evidence" value="ECO:0007669"/>
    <property type="project" value="UniProtKB-KW"/>
</dbReference>
<dbReference type="Pfam" id="PF13649">
    <property type="entry name" value="Methyltransf_25"/>
    <property type="match status" value="1"/>
</dbReference>
<dbReference type="EMBL" id="JBHLTP010000003">
    <property type="protein sequence ID" value="MFC0522539.1"/>
    <property type="molecule type" value="Genomic_DNA"/>
</dbReference>
<dbReference type="CDD" id="cd02440">
    <property type="entry name" value="AdoMet_MTases"/>
    <property type="match status" value="1"/>
</dbReference>
<accession>A0ABV6LJQ6</accession>
<reference evidence="4 5" key="1">
    <citation type="submission" date="2024-09" db="EMBL/GenBank/DDBJ databases">
        <authorList>
            <person name="Sun Q."/>
            <person name="Mori K."/>
        </authorList>
    </citation>
    <scope>NUCLEOTIDE SEQUENCE [LARGE SCALE GENOMIC DNA]</scope>
    <source>
        <strain evidence="4 5">NCAIM B.02529</strain>
    </source>
</reference>
<proteinExistence type="predicted"/>
<organism evidence="4 5">
    <name type="scientific">Pontibacillus salicampi</name>
    <dbReference type="NCBI Taxonomy" id="1449801"/>
    <lineage>
        <taxon>Bacteria</taxon>
        <taxon>Bacillati</taxon>
        <taxon>Bacillota</taxon>
        <taxon>Bacilli</taxon>
        <taxon>Bacillales</taxon>
        <taxon>Bacillaceae</taxon>
        <taxon>Pontibacillus</taxon>
    </lineage>
</organism>
<evidence type="ECO:0000313" key="4">
    <source>
        <dbReference type="EMBL" id="MFC0522539.1"/>
    </source>
</evidence>
<dbReference type="Gene3D" id="2.20.25.110">
    <property type="entry name" value="S-adenosyl-L-methionine-dependent methyltransferases"/>
    <property type="match status" value="1"/>
</dbReference>
<comment type="caution">
    <text evidence="4">The sequence shown here is derived from an EMBL/GenBank/DDBJ whole genome shotgun (WGS) entry which is preliminary data.</text>
</comment>
<dbReference type="Gene3D" id="3.40.50.150">
    <property type="entry name" value="Vaccinia Virus protein VP39"/>
    <property type="match status" value="1"/>
</dbReference>
<dbReference type="InterPro" id="IPR029063">
    <property type="entry name" value="SAM-dependent_MTases_sf"/>
</dbReference>
<dbReference type="GO" id="GO:0008168">
    <property type="term" value="F:methyltransferase activity"/>
    <property type="evidence" value="ECO:0007669"/>
    <property type="project" value="UniProtKB-KW"/>
</dbReference>
<gene>
    <name evidence="4" type="ORF">ACFFGV_02900</name>
</gene>
<evidence type="ECO:0000256" key="1">
    <source>
        <dbReference type="ARBA" id="ARBA00022603"/>
    </source>
</evidence>
<dbReference type="SUPFAM" id="SSF53335">
    <property type="entry name" value="S-adenosyl-L-methionine-dependent methyltransferases"/>
    <property type="match status" value="1"/>
</dbReference>
<dbReference type="PANTHER" id="PTHR43861:SF1">
    <property type="entry name" value="TRANS-ACONITATE 2-METHYLTRANSFERASE"/>
    <property type="match status" value="1"/>
</dbReference>
<dbReference type="PANTHER" id="PTHR43861">
    <property type="entry name" value="TRANS-ACONITATE 2-METHYLTRANSFERASE-RELATED"/>
    <property type="match status" value="1"/>
</dbReference>
<keyword evidence="5" id="KW-1185">Reference proteome</keyword>
<sequence length="249" mass="29266">MSYRRFAEVYDQLMQDVPYESWVHYTEHFFQQLDTPVEHILDLGTGTGEIAIRLSQRGYQVTGVDLSEEMLTLAQHKAQQANAPVQWLHMDITDMALTRSYDAVISYCDVLNYIHEEQALKQFFANAYQLLNENGLLLFDVHSIGYVDEFLANQTFGHVGDEVTYIWFCEEQEKPYSVQHDLTFFVKNGNQYDRFEEIHVQQTHPVEEYIKWLEEAGLELIQISADFHTNPGYDEQQNDRIFFTAQKRK</sequence>
<name>A0ABV6LJQ6_9BACI</name>
<protein>
    <submittedName>
        <fullName evidence="4">Class I SAM-dependent DNA methyltransferase</fullName>
    </submittedName>
</protein>
<feature type="domain" description="Methyltransferase" evidence="3">
    <location>
        <begin position="40"/>
        <end position="135"/>
    </location>
</feature>
<keyword evidence="1 4" id="KW-0489">Methyltransferase</keyword>
<dbReference type="RefSeq" id="WP_377345064.1">
    <property type="nucleotide sequence ID" value="NZ_JBHLTP010000003.1"/>
</dbReference>
<dbReference type="Proteomes" id="UP001589836">
    <property type="component" value="Unassembled WGS sequence"/>
</dbReference>
<evidence type="ECO:0000259" key="3">
    <source>
        <dbReference type="Pfam" id="PF13649"/>
    </source>
</evidence>
<keyword evidence="2" id="KW-0808">Transferase</keyword>
<dbReference type="InterPro" id="IPR041698">
    <property type="entry name" value="Methyltransf_25"/>
</dbReference>